<accession>A0A6A1W9S3</accession>
<dbReference type="Proteomes" id="UP000516437">
    <property type="component" value="Chromosome 2"/>
</dbReference>
<protein>
    <submittedName>
        <fullName evidence="1">Uncharacterized protein</fullName>
    </submittedName>
</protein>
<evidence type="ECO:0000313" key="1">
    <source>
        <dbReference type="EMBL" id="KAB1221955.1"/>
    </source>
</evidence>
<gene>
    <name evidence="1" type="ORF">CJ030_MR2G006991</name>
</gene>
<dbReference type="EMBL" id="RXIC02000020">
    <property type="protein sequence ID" value="KAB1221955.1"/>
    <property type="molecule type" value="Genomic_DNA"/>
</dbReference>
<comment type="caution">
    <text evidence="1">The sequence shown here is derived from an EMBL/GenBank/DDBJ whole genome shotgun (WGS) entry which is preliminary data.</text>
</comment>
<dbReference type="AlphaFoldDB" id="A0A6A1W9S3"/>
<keyword evidence="2" id="KW-1185">Reference proteome</keyword>
<name>A0A6A1W9S3_9ROSI</name>
<proteinExistence type="predicted"/>
<reference evidence="1 2" key="1">
    <citation type="journal article" date="2019" name="Plant Biotechnol. J.">
        <title>The red bayberry genome and genetic basis of sex determination.</title>
        <authorList>
            <person name="Jia H.M."/>
            <person name="Jia H.J."/>
            <person name="Cai Q.L."/>
            <person name="Wang Y."/>
            <person name="Zhao H.B."/>
            <person name="Yang W.F."/>
            <person name="Wang G.Y."/>
            <person name="Li Y.H."/>
            <person name="Zhan D.L."/>
            <person name="Shen Y.T."/>
            <person name="Niu Q.F."/>
            <person name="Chang L."/>
            <person name="Qiu J."/>
            <person name="Zhao L."/>
            <person name="Xie H.B."/>
            <person name="Fu W.Y."/>
            <person name="Jin J."/>
            <person name="Li X.W."/>
            <person name="Jiao Y."/>
            <person name="Zhou C.C."/>
            <person name="Tu T."/>
            <person name="Chai C.Y."/>
            <person name="Gao J.L."/>
            <person name="Fan L.J."/>
            <person name="van de Weg E."/>
            <person name="Wang J.Y."/>
            <person name="Gao Z.S."/>
        </authorList>
    </citation>
    <scope>NUCLEOTIDE SEQUENCE [LARGE SCALE GENOMIC DNA]</scope>
    <source>
        <tissue evidence="1">Leaves</tissue>
    </source>
</reference>
<sequence length="89" mass="10357">MSEELLDVDPYILVMTIWTYVTKSFEVFVGYEPQWYLKKPPTVPVDDFELIEFDSTLLFDVSPPPAPKVKDIRENKIIDLTSDTESRVD</sequence>
<evidence type="ECO:0000313" key="2">
    <source>
        <dbReference type="Proteomes" id="UP000516437"/>
    </source>
</evidence>
<organism evidence="1 2">
    <name type="scientific">Morella rubra</name>
    <name type="common">Chinese bayberry</name>
    <dbReference type="NCBI Taxonomy" id="262757"/>
    <lineage>
        <taxon>Eukaryota</taxon>
        <taxon>Viridiplantae</taxon>
        <taxon>Streptophyta</taxon>
        <taxon>Embryophyta</taxon>
        <taxon>Tracheophyta</taxon>
        <taxon>Spermatophyta</taxon>
        <taxon>Magnoliopsida</taxon>
        <taxon>eudicotyledons</taxon>
        <taxon>Gunneridae</taxon>
        <taxon>Pentapetalae</taxon>
        <taxon>rosids</taxon>
        <taxon>fabids</taxon>
        <taxon>Fagales</taxon>
        <taxon>Myricaceae</taxon>
        <taxon>Morella</taxon>
    </lineage>
</organism>